<dbReference type="GO" id="GO:0015920">
    <property type="term" value="P:lipopolysaccharide transport"/>
    <property type="evidence" value="ECO:0007669"/>
    <property type="project" value="TreeGrafter"/>
</dbReference>
<keyword evidence="9 10" id="KW-0472">Membrane</keyword>
<feature type="domain" description="ABC-2 type transporter transmembrane" evidence="11">
    <location>
        <begin position="25"/>
        <end position="231"/>
    </location>
</feature>
<name>A0A840A9L6_9PROT</name>
<evidence type="ECO:0000256" key="2">
    <source>
        <dbReference type="ARBA" id="ARBA00007783"/>
    </source>
</evidence>
<keyword evidence="5" id="KW-0762">Sugar transport</keyword>
<dbReference type="AlphaFoldDB" id="A0A840A9L6"/>
<sequence>MALQPTIVEDRSFGRALKIQLGVLGALMMRDLHTRYGRRNVGFIWLFVEPALLGVFVAGMRVLRESMVPGGLNIIGFAVIGYVVFYAFRSIVSRAPSAAEQNEPLLWHARVTLEDVMIARTLLETGAVTMATIVFLIGIGIYFGDWPTSWVQMGIGIIMMALLGHGVALIVLALTRFGVSVVERIVHPVLYISIVFTGVFYMVWWMPYQFQRITLMLPIIHIFEFIREGQFGPGQPYHYDLGYVWIWIILLNVYGGFALRRAKPHLEV</sequence>
<dbReference type="EMBL" id="JACIDJ010000001">
    <property type="protein sequence ID" value="MBB3896850.1"/>
    <property type="molecule type" value="Genomic_DNA"/>
</dbReference>
<feature type="transmembrane region" description="Helical" evidence="10">
    <location>
        <begin position="41"/>
        <end position="62"/>
    </location>
</feature>
<feature type="transmembrane region" description="Helical" evidence="10">
    <location>
        <begin position="241"/>
        <end position="259"/>
    </location>
</feature>
<feature type="transmembrane region" description="Helical" evidence="10">
    <location>
        <begin position="122"/>
        <end position="144"/>
    </location>
</feature>
<dbReference type="RefSeq" id="WP_184381804.1">
    <property type="nucleotide sequence ID" value="NZ_JACIDJ010000001.1"/>
</dbReference>
<dbReference type="InterPro" id="IPR000412">
    <property type="entry name" value="ABC_2_transport"/>
</dbReference>
<dbReference type="GO" id="GO:0043190">
    <property type="term" value="C:ATP-binding cassette (ABC) transporter complex"/>
    <property type="evidence" value="ECO:0007669"/>
    <property type="project" value="InterPro"/>
</dbReference>
<evidence type="ECO:0000256" key="4">
    <source>
        <dbReference type="ARBA" id="ARBA00022475"/>
    </source>
</evidence>
<evidence type="ECO:0000256" key="9">
    <source>
        <dbReference type="ARBA" id="ARBA00023136"/>
    </source>
</evidence>
<dbReference type="InterPro" id="IPR013525">
    <property type="entry name" value="ABC2_TM"/>
</dbReference>
<comment type="caution">
    <text evidence="12">The sequence shown here is derived from an EMBL/GenBank/DDBJ whole genome shotgun (WGS) entry which is preliminary data.</text>
</comment>
<evidence type="ECO:0000256" key="8">
    <source>
        <dbReference type="ARBA" id="ARBA00023047"/>
    </source>
</evidence>
<keyword evidence="3" id="KW-0813">Transport</keyword>
<feature type="transmembrane region" description="Helical" evidence="10">
    <location>
        <begin position="150"/>
        <end position="173"/>
    </location>
</feature>
<evidence type="ECO:0000256" key="3">
    <source>
        <dbReference type="ARBA" id="ARBA00022448"/>
    </source>
</evidence>
<evidence type="ECO:0000259" key="11">
    <source>
        <dbReference type="Pfam" id="PF01061"/>
    </source>
</evidence>
<evidence type="ECO:0000256" key="10">
    <source>
        <dbReference type="SAM" id="Phobius"/>
    </source>
</evidence>
<evidence type="ECO:0000313" key="13">
    <source>
        <dbReference type="Proteomes" id="UP000553193"/>
    </source>
</evidence>
<dbReference type="GO" id="GO:0140359">
    <property type="term" value="F:ABC-type transporter activity"/>
    <property type="evidence" value="ECO:0007669"/>
    <property type="project" value="InterPro"/>
</dbReference>
<dbReference type="PANTHER" id="PTHR30413:SF10">
    <property type="entry name" value="CAPSULE POLYSACCHARIDE EXPORT INNER-MEMBRANE PROTEIN CTRC"/>
    <property type="match status" value="1"/>
</dbReference>
<keyword evidence="8" id="KW-0625">Polysaccharide transport</keyword>
<evidence type="ECO:0000256" key="6">
    <source>
        <dbReference type="ARBA" id="ARBA00022692"/>
    </source>
</evidence>
<dbReference type="Pfam" id="PF01061">
    <property type="entry name" value="ABC2_membrane"/>
    <property type="match status" value="1"/>
</dbReference>
<reference evidence="12 13" key="1">
    <citation type="submission" date="2020-08" db="EMBL/GenBank/DDBJ databases">
        <title>Genomic Encyclopedia of Type Strains, Phase IV (KMG-IV): sequencing the most valuable type-strain genomes for metagenomic binning, comparative biology and taxonomic classification.</title>
        <authorList>
            <person name="Goeker M."/>
        </authorList>
    </citation>
    <scope>NUCLEOTIDE SEQUENCE [LARGE SCALE GENOMIC DNA]</scope>
    <source>
        <strain evidence="12 13">DSM 19979</strain>
    </source>
</reference>
<comment type="similarity">
    <text evidence="2">Belongs to the ABC-2 integral membrane protein family.</text>
</comment>
<dbReference type="Proteomes" id="UP000553193">
    <property type="component" value="Unassembled WGS sequence"/>
</dbReference>
<keyword evidence="6 10" id="KW-0812">Transmembrane</keyword>
<evidence type="ECO:0000256" key="5">
    <source>
        <dbReference type="ARBA" id="ARBA00022597"/>
    </source>
</evidence>
<dbReference type="PRINTS" id="PR00164">
    <property type="entry name" value="ABC2TRNSPORT"/>
</dbReference>
<feature type="transmembrane region" description="Helical" evidence="10">
    <location>
        <begin position="185"/>
        <end position="206"/>
    </location>
</feature>
<keyword evidence="4" id="KW-1003">Cell membrane</keyword>
<dbReference type="GO" id="GO:0015774">
    <property type="term" value="P:polysaccharide transport"/>
    <property type="evidence" value="ECO:0007669"/>
    <property type="project" value="UniProtKB-KW"/>
</dbReference>
<feature type="transmembrane region" description="Helical" evidence="10">
    <location>
        <begin position="68"/>
        <end position="88"/>
    </location>
</feature>
<organism evidence="12 13">
    <name type="scientific">Roseococcus suduntuyensis</name>
    <dbReference type="NCBI Taxonomy" id="455361"/>
    <lineage>
        <taxon>Bacteria</taxon>
        <taxon>Pseudomonadati</taxon>
        <taxon>Pseudomonadota</taxon>
        <taxon>Alphaproteobacteria</taxon>
        <taxon>Acetobacterales</taxon>
        <taxon>Roseomonadaceae</taxon>
        <taxon>Roseococcus</taxon>
    </lineage>
</organism>
<gene>
    <name evidence="12" type="ORF">GGQ83_000276</name>
</gene>
<keyword evidence="7 10" id="KW-1133">Transmembrane helix</keyword>
<protein>
    <submittedName>
        <fullName evidence="12">Capsular polysaccharide transport system permease protein</fullName>
    </submittedName>
</protein>
<comment type="subcellular location">
    <subcellularLocation>
        <location evidence="1">Cell membrane</location>
        <topology evidence="1">Multi-pass membrane protein</topology>
    </subcellularLocation>
</comment>
<evidence type="ECO:0000313" key="12">
    <source>
        <dbReference type="EMBL" id="MBB3896850.1"/>
    </source>
</evidence>
<evidence type="ECO:0000256" key="7">
    <source>
        <dbReference type="ARBA" id="ARBA00022989"/>
    </source>
</evidence>
<accession>A0A840A9L6</accession>
<keyword evidence="13" id="KW-1185">Reference proteome</keyword>
<proteinExistence type="inferred from homology"/>
<evidence type="ECO:0000256" key="1">
    <source>
        <dbReference type="ARBA" id="ARBA00004651"/>
    </source>
</evidence>
<dbReference type="PANTHER" id="PTHR30413">
    <property type="entry name" value="INNER MEMBRANE TRANSPORT PERMEASE"/>
    <property type="match status" value="1"/>
</dbReference>